<dbReference type="InterPro" id="IPR015797">
    <property type="entry name" value="NUDIX_hydrolase-like_dom_sf"/>
</dbReference>
<dbReference type="Gene3D" id="3.90.79.10">
    <property type="entry name" value="Nucleoside Triphosphate Pyrophosphohydrolase"/>
    <property type="match status" value="1"/>
</dbReference>
<dbReference type="Pfam" id="PF09297">
    <property type="entry name" value="Zn_ribbon_NUD"/>
    <property type="match status" value="1"/>
</dbReference>
<dbReference type="SUPFAM" id="SSF55811">
    <property type="entry name" value="Nudix"/>
    <property type="match status" value="1"/>
</dbReference>
<dbReference type="InterPro" id="IPR049734">
    <property type="entry name" value="NudC-like_C"/>
</dbReference>
<dbReference type="Proteomes" id="UP000184394">
    <property type="component" value="Unassembled WGS sequence"/>
</dbReference>
<dbReference type="InterPro" id="IPR015376">
    <property type="entry name" value="Znr_NADH_PPase"/>
</dbReference>
<dbReference type="NCBIfam" id="NF001299">
    <property type="entry name" value="PRK00241.1"/>
    <property type="match status" value="1"/>
</dbReference>
<comment type="similarity">
    <text evidence="3">Belongs to the Nudix hydrolase family. NudC subfamily.</text>
</comment>
<evidence type="ECO:0000313" key="12">
    <source>
        <dbReference type="Proteomes" id="UP000184394"/>
    </source>
</evidence>
<dbReference type="PROSITE" id="PS51462">
    <property type="entry name" value="NUDIX"/>
    <property type="match status" value="1"/>
</dbReference>
<dbReference type="CDD" id="cd03429">
    <property type="entry name" value="NUDIX_NADH_pyrophosphatase_Nudt13"/>
    <property type="match status" value="1"/>
</dbReference>
<comment type="cofactor">
    <cofactor evidence="1">
        <name>Mg(2+)</name>
        <dbReference type="ChEBI" id="CHEBI:18420"/>
    </cofactor>
</comment>
<evidence type="ECO:0000256" key="8">
    <source>
        <dbReference type="ARBA" id="ARBA00023027"/>
    </source>
</evidence>
<gene>
    <name evidence="11" type="ORF">SAMN04487860_103200</name>
</gene>
<evidence type="ECO:0000256" key="9">
    <source>
        <dbReference type="ARBA" id="ARBA00023679"/>
    </source>
</evidence>
<evidence type="ECO:0000256" key="4">
    <source>
        <dbReference type="ARBA" id="ARBA00012381"/>
    </source>
</evidence>
<organism evidence="11 12">
    <name type="scientific">Ruminococcus flavefaciens</name>
    <dbReference type="NCBI Taxonomy" id="1265"/>
    <lineage>
        <taxon>Bacteria</taxon>
        <taxon>Bacillati</taxon>
        <taxon>Bacillota</taxon>
        <taxon>Clostridia</taxon>
        <taxon>Eubacteriales</taxon>
        <taxon>Oscillospiraceae</taxon>
        <taxon>Ruminococcus</taxon>
    </lineage>
</organism>
<evidence type="ECO:0000313" key="11">
    <source>
        <dbReference type="EMBL" id="SHM34048.1"/>
    </source>
</evidence>
<keyword evidence="8" id="KW-0520">NAD</keyword>
<dbReference type="EMBL" id="FRCT01000003">
    <property type="protein sequence ID" value="SHM34048.1"/>
    <property type="molecule type" value="Genomic_DNA"/>
</dbReference>
<dbReference type="Pfam" id="PF00293">
    <property type="entry name" value="NUDIX"/>
    <property type="match status" value="1"/>
</dbReference>
<comment type="catalytic activity">
    <reaction evidence="9">
        <text>a 5'-end NAD(+)-phospho-ribonucleoside in mRNA + H2O = a 5'-end phospho-adenosine-phospho-ribonucleoside in mRNA + beta-nicotinamide D-ribonucleotide + 2 H(+)</text>
        <dbReference type="Rhea" id="RHEA:60876"/>
        <dbReference type="Rhea" id="RHEA-COMP:15698"/>
        <dbReference type="Rhea" id="RHEA-COMP:15719"/>
        <dbReference type="ChEBI" id="CHEBI:14649"/>
        <dbReference type="ChEBI" id="CHEBI:15377"/>
        <dbReference type="ChEBI" id="CHEBI:15378"/>
        <dbReference type="ChEBI" id="CHEBI:144029"/>
        <dbReference type="ChEBI" id="CHEBI:144051"/>
    </reaction>
    <physiologicalReaction direction="left-to-right" evidence="9">
        <dbReference type="Rhea" id="RHEA:60877"/>
    </physiologicalReaction>
</comment>
<dbReference type="InterPro" id="IPR000086">
    <property type="entry name" value="NUDIX_hydrolase_dom"/>
</dbReference>
<keyword evidence="6" id="KW-0378">Hydrolase</keyword>
<evidence type="ECO:0000256" key="2">
    <source>
        <dbReference type="ARBA" id="ARBA00001947"/>
    </source>
</evidence>
<dbReference type="GO" id="GO:0006742">
    <property type="term" value="P:NADP+ catabolic process"/>
    <property type="evidence" value="ECO:0007669"/>
    <property type="project" value="TreeGrafter"/>
</dbReference>
<sequence length="272" mass="31335">MIQDIFPSRLDNSFRKCDICENDDLLCFDSEGRILVDTHSGKIVFPKNDNNAVNKKVYAFSVDDKRYFIALGETSSTDPSYEYLTIRQLRDKFSGKELFAAFTAYHLWKWYSDNRFCGKCGAELGLHESERAMKCEKCGNTVYPRINPAVIVGVIKDDSILITRYRRGFAHNALVAGFTEIGETLEETVRREVMEETGVKVKNIRYYKSQPWGMAQDILVGFYCDADGDGGIHMDENELKYAEWVKREDIELQPYSHSLTNEMMKIFKEGKI</sequence>
<dbReference type="GO" id="GO:0046872">
    <property type="term" value="F:metal ion binding"/>
    <property type="evidence" value="ECO:0007669"/>
    <property type="project" value="UniProtKB-KW"/>
</dbReference>
<evidence type="ECO:0000256" key="7">
    <source>
        <dbReference type="ARBA" id="ARBA00022842"/>
    </source>
</evidence>
<dbReference type="AlphaFoldDB" id="A0A1M7I064"/>
<keyword evidence="5" id="KW-0479">Metal-binding</keyword>
<reference evidence="11 12" key="1">
    <citation type="submission" date="2016-11" db="EMBL/GenBank/DDBJ databases">
        <authorList>
            <person name="Jaros S."/>
            <person name="Januszkiewicz K."/>
            <person name="Wedrychowicz H."/>
        </authorList>
    </citation>
    <scope>NUCLEOTIDE SEQUENCE [LARGE SCALE GENOMIC DNA]</scope>
    <source>
        <strain evidence="11 12">Y1</strain>
    </source>
</reference>
<name>A0A1M7I064_RUMFL</name>
<feature type="domain" description="Nudix hydrolase" evidence="10">
    <location>
        <begin position="144"/>
        <end position="269"/>
    </location>
</feature>
<dbReference type="GO" id="GO:0005829">
    <property type="term" value="C:cytosol"/>
    <property type="evidence" value="ECO:0007669"/>
    <property type="project" value="TreeGrafter"/>
</dbReference>
<dbReference type="GO" id="GO:0035529">
    <property type="term" value="F:NADH pyrophosphatase activity"/>
    <property type="evidence" value="ECO:0007669"/>
    <property type="project" value="TreeGrafter"/>
</dbReference>
<evidence type="ECO:0000256" key="6">
    <source>
        <dbReference type="ARBA" id="ARBA00022801"/>
    </source>
</evidence>
<evidence type="ECO:0000256" key="1">
    <source>
        <dbReference type="ARBA" id="ARBA00001946"/>
    </source>
</evidence>
<dbReference type="RefSeq" id="WP_072949393.1">
    <property type="nucleotide sequence ID" value="NZ_FRCT01000003.1"/>
</dbReference>
<evidence type="ECO:0000256" key="5">
    <source>
        <dbReference type="ARBA" id="ARBA00022723"/>
    </source>
</evidence>
<keyword evidence="7" id="KW-0460">Magnesium</keyword>
<dbReference type="PANTHER" id="PTHR42904">
    <property type="entry name" value="NUDIX HYDROLASE, NUDC SUBFAMILY"/>
    <property type="match status" value="1"/>
</dbReference>
<dbReference type="EC" id="3.6.1.22" evidence="4"/>
<comment type="cofactor">
    <cofactor evidence="2">
        <name>Zn(2+)</name>
        <dbReference type="ChEBI" id="CHEBI:29105"/>
    </cofactor>
</comment>
<proteinExistence type="inferred from homology"/>
<evidence type="ECO:0000256" key="3">
    <source>
        <dbReference type="ARBA" id="ARBA00009595"/>
    </source>
</evidence>
<dbReference type="PROSITE" id="PS00893">
    <property type="entry name" value="NUDIX_BOX"/>
    <property type="match status" value="1"/>
</dbReference>
<evidence type="ECO:0000259" key="10">
    <source>
        <dbReference type="PROSITE" id="PS51462"/>
    </source>
</evidence>
<dbReference type="Gene3D" id="3.90.79.20">
    <property type="match status" value="1"/>
</dbReference>
<accession>A0A1M7I064</accession>
<dbReference type="InterPro" id="IPR050241">
    <property type="entry name" value="NAD-cap_RNA_hydrolase_NudC"/>
</dbReference>
<dbReference type="GO" id="GO:0019677">
    <property type="term" value="P:NAD+ catabolic process"/>
    <property type="evidence" value="ECO:0007669"/>
    <property type="project" value="TreeGrafter"/>
</dbReference>
<dbReference type="OrthoDB" id="9787476at2"/>
<protein>
    <recommendedName>
        <fullName evidence="4">NAD(+) diphosphatase</fullName>
        <ecNumber evidence="4">3.6.1.22</ecNumber>
    </recommendedName>
</protein>
<dbReference type="PANTHER" id="PTHR42904:SF6">
    <property type="entry name" value="NAD-CAPPED RNA HYDROLASE NUDT12"/>
    <property type="match status" value="1"/>
</dbReference>
<dbReference type="InterPro" id="IPR020084">
    <property type="entry name" value="NUDIX_hydrolase_CS"/>
</dbReference>